<dbReference type="InterPro" id="IPR029068">
    <property type="entry name" value="Glyas_Bleomycin-R_OHBP_Dase"/>
</dbReference>
<dbReference type="STRING" id="1801.BRW64_05795"/>
<dbReference type="Proteomes" id="UP000191039">
    <property type="component" value="Unassembled WGS sequence"/>
</dbReference>
<dbReference type="EMBL" id="MIJD01000208">
    <property type="protein sequence ID" value="OPE52365.1"/>
    <property type="molecule type" value="Genomic_DNA"/>
</dbReference>
<gene>
    <name evidence="2" type="ORF">BV510_18525</name>
    <name evidence="3" type="ORF">CRI78_25270</name>
</gene>
<evidence type="ECO:0000313" key="2">
    <source>
        <dbReference type="EMBL" id="OPE52365.1"/>
    </source>
</evidence>
<dbReference type="RefSeq" id="WP_073855173.1">
    <property type="nucleotide sequence ID" value="NZ_BAAATC010000019.1"/>
</dbReference>
<evidence type="ECO:0000259" key="1">
    <source>
        <dbReference type="PROSITE" id="PS51819"/>
    </source>
</evidence>
<dbReference type="Pfam" id="PF13669">
    <property type="entry name" value="Glyoxalase_4"/>
    <property type="match status" value="1"/>
</dbReference>
<accession>A0A1Q4HJN5</accession>
<dbReference type="InterPro" id="IPR037523">
    <property type="entry name" value="VOC_core"/>
</dbReference>
<keyword evidence="5" id="KW-1185">Reference proteome</keyword>
<dbReference type="EMBL" id="PDCR01000045">
    <property type="protein sequence ID" value="PEG51667.1"/>
    <property type="molecule type" value="Genomic_DNA"/>
</dbReference>
<feature type="domain" description="VOC" evidence="1">
    <location>
        <begin position="5"/>
        <end position="134"/>
    </location>
</feature>
<dbReference type="Gene3D" id="3.10.180.10">
    <property type="entry name" value="2,3-Dihydroxybiphenyl 1,2-Dioxygenase, domain 1"/>
    <property type="match status" value="1"/>
</dbReference>
<protein>
    <submittedName>
        <fullName evidence="3">Bleomycin resistance protein</fullName>
    </submittedName>
</protein>
<dbReference type="OrthoDB" id="5185674at2"/>
<evidence type="ECO:0000313" key="4">
    <source>
        <dbReference type="Proteomes" id="UP000191039"/>
    </source>
</evidence>
<proteinExistence type="predicted"/>
<sequence>MNPADLYHTGLIVDDVDAAAARLTEAAGYEWTKPVQYTLSVATDGGDIDVPFTFVYSLQAPHLELVQAVPGSVWTAAAGQAAHHLGYWVDDIDSAAAQLESAGYRLEARPSGTGHSTFAYYIDPTGLRIEIVDRAVFPDWPGFLDAMRRDGS</sequence>
<organism evidence="3 5">
    <name type="scientific">Mycolicibacterium diernhoferi</name>
    <dbReference type="NCBI Taxonomy" id="1801"/>
    <lineage>
        <taxon>Bacteria</taxon>
        <taxon>Bacillati</taxon>
        <taxon>Actinomycetota</taxon>
        <taxon>Actinomycetes</taxon>
        <taxon>Mycobacteriales</taxon>
        <taxon>Mycobacteriaceae</taxon>
        <taxon>Mycolicibacterium</taxon>
    </lineage>
</organism>
<comment type="caution">
    <text evidence="3">The sequence shown here is derived from an EMBL/GenBank/DDBJ whole genome shotgun (WGS) entry which is preliminary data.</text>
</comment>
<reference evidence="3 5" key="2">
    <citation type="submission" date="2017-10" db="EMBL/GenBank/DDBJ databases">
        <title>The new phylogeny of genus Mycobacterium.</title>
        <authorList>
            <person name="Tortoli E."/>
            <person name="Trovato A."/>
            <person name="Cirillo D.M."/>
        </authorList>
    </citation>
    <scope>NUCLEOTIDE SEQUENCE [LARGE SCALE GENOMIC DNA]</scope>
    <source>
        <strain evidence="3 5">IP141170001</strain>
    </source>
</reference>
<dbReference type="AlphaFoldDB" id="A0A1Q4HJN5"/>
<dbReference type="SUPFAM" id="SSF54593">
    <property type="entry name" value="Glyoxalase/Bleomycin resistance protein/Dihydroxybiphenyl dioxygenase"/>
    <property type="match status" value="1"/>
</dbReference>
<dbReference type="Proteomes" id="UP000220340">
    <property type="component" value="Unassembled WGS sequence"/>
</dbReference>
<dbReference type="PROSITE" id="PS51819">
    <property type="entry name" value="VOC"/>
    <property type="match status" value="1"/>
</dbReference>
<evidence type="ECO:0000313" key="5">
    <source>
        <dbReference type="Proteomes" id="UP000220340"/>
    </source>
</evidence>
<reference evidence="2 4" key="1">
    <citation type="submission" date="2016-09" db="EMBL/GenBank/DDBJ databases">
        <title>genome sequences of unsequenced Mycobacteria.</title>
        <authorList>
            <person name="Greninger A.L."/>
            <person name="Jerome K.R."/>
            <person name="Mcnair B."/>
            <person name="Wallis C."/>
            <person name="Fang F."/>
        </authorList>
    </citation>
    <scope>NUCLEOTIDE SEQUENCE [LARGE SCALE GENOMIC DNA]</scope>
    <source>
        <strain evidence="2 4">BM1</strain>
    </source>
</reference>
<evidence type="ECO:0000313" key="3">
    <source>
        <dbReference type="EMBL" id="PEG51667.1"/>
    </source>
</evidence>
<name>A0A1Q4HJN5_9MYCO</name>